<accession>A0ACC0NUS8</accession>
<keyword evidence="2" id="KW-1185">Reference proteome</keyword>
<gene>
    <name evidence="1" type="ORF">RHMOL_Rhmol05G0276700</name>
</gene>
<proteinExistence type="predicted"/>
<sequence>MYGYRLSPSLSATVPRNGNRPRRCLSEPSFHPPDWRRVPSWRNWPEEHHVSVSIVRGRIVLDPRSRRAEWAEQSYVKARSSESLRNGAPSGSDKLDAPVSVRSRRTTVFHRVTAACMAAMRAASTMTSQEPPWARVLMIVRAKQRICKHKEMGAGIVKLSKRVFTLPLRWENYPTL</sequence>
<organism evidence="1 2">
    <name type="scientific">Rhododendron molle</name>
    <name type="common">Chinese azalea</name>
    <name type="synonym">Azalea mollis</name>
    <dbReference type="NCBI Taxonomy" id="49168"/>
    <lineage>
        <taxon>Eukaryota</taxon>
        <taxon>Viridiplantae</taxon>
        <taxon>Streptophyta</taxon>
        <taxon>Embryophyta</taxon>
        <taxon>Tracheophyta</taxon>
        <taxon>Spermatophyta</taxon>
        <taxon>Magnoliopsida</taxon>
        <taxon>eudicotyledons</taxon>
        <taxon>Gunneridae</taxon>
        <taxon>Pentapetalae</taxon>
        <taxon>asterids</taxon>
        <taxon>Ericales</taxon>
        <taxon>Ericaceae</taxon>
        <taxon>Ericoideae</taxon>
        <taxon>Rhodoreae</taxon>
        <taxon>Rhododendron</taxon>
    </lineage>
</organism>
<reference evidence="1" key="1">
    <citation type="submission" date="2022-02" db="EMBL/GenBank/DDBJ databases">
        <title>Plant Genome Project.</title>
        <authorList>
            <person name="Zhang R.-G."/>
        </authorList>
    </citation>
    <scope>NUCLEOTIDE SEQUENCE</scope>
    <source>
        <strain evidence="1">AT1</strain>
    </source>
</reference>
<comment type="caution">
    <text evidence="1">The sequence shown here is derived from an EMBL/GenBank/DDBJ whole genome shotgun (WGS) entry which is preliminary data.</text>
</comment>
<protein>
    <submittedName>
        <fullName evidence="1">Uncharacterized protein</fullName>
    </submittedName>
</protein>
<dbReference type="EMBL" id="CM046392">
    <property type="protein sequence ID" value="KAI8556726.1"/>
    <property type="molecule type" value="Genomic_DNA"/>
</dbReference>
<evidence type="ECO:0000313" key="2">
    <source>
        <dbReference type="Proteomes" id="UP001062846"/>
    </source>
</evidence>
<evidence type="ECO:0000313" key="1">
    <source>
        <dbReference type="EMBL" id="KAI8556726.1"/>
    </source>
</evidence>
<dbReference type="Proteomes" id="UP001062846">
    <property type="component" value="Chromosome 5"/>
</dbReference>
<name>A0ACC0NUS8_RHOML</name>